<dbReference type="GO" id="GO:0003676">
    <property type="term" value="F:nucleic acid binding"/>
    <property type="evidence" value="ECO:0007669"/>
    <property type="project" value="InterPro"/>
</dbReference>
<organism evidence="4 5">
    <name type="scientific">Sordaria macrospora</name>
    <dbReference type="NCBI Taxonomy" id="5147"/>
    <lineage>
        <taxon>Eukaryota</taxon>
        <taxon>Fungi</taxon>
        <taxon>Dikarya</taxon>
        <taxon>Ascomycota</taxon>
        <taxon>Pezizomycotina</taxon>
        <taxon>Sordariomycetes</taxon>
        <taxon>Sordariomycetidae</taxon>
        <taxon>Sordariales</taxon>
        <taxon>Sordariaceae</taxon>
        <taxon>Sordaria</taxon>
    </lineage>
</organism>
<feature type="region of interest" description="Disordered" evidence="2">
    <location>
        <begin position="510"/>
        <end position="815"/>
    </location>
</feature>
<feature type="region of interest" description="Disordered" evidence="2">
    <location>
        <begin position="46"/>
        <end position="412"/>
    </location>
</feature>
<feature type="compositionally biased region" description="Basic and acidic residues" evidence="2">
    <location>
        <begin position="386"/>
        <end position="404"/>
    </location>
</feature>
<dbReference type="InterPro" id="IPR001878">
    <property type="entry name" value="Znf_CCHC"/>
</dbReference>
<feature type="compositionally biased region" description="Basic and acidic residues" evidence="2">
    <location>
        <begin position="698"/>
        <end position="723"/>
    </location>
</feature>
<dbReference type="EMBL" id="NMPR01000058">
    <property type="protein sequence ID" value="KAA8632257.1"/>
    <property type="molecule type" value="Genomic_DNA"/>
</dbReference>
<dbReference type="VEuPathDB" id="FungiDB:SMAC_04677"/>
<evidence type="ECO:0000256" key="1">
    <source>
        <dbReference type="PROSITE-ProRule" id="PRU00047"/>
    </source>
</evidence>
<feature type="compositionally biased region" description="Pro residues" evidence="2">
    <location>
        <begin position="93"/>
        <end position="112"/>
    </location>
</feature>
<reference evidence="4 5" key="1">
    <citation type="submission" date="2017-07" db="EMBL/GenBank/DDBJ databases">
        <title>Genome sequence of the Sordaria macrospora wild type strain R19027.</title>
        <authorList>
            <person name="Nowrousian M."/>
            <person name="Teichert I."/>
            <person name="Kueck U."/>
        </authorList>
    </citation>
    <scope>NUCLEOTIDE SEQUENCE [LARGE SCALE GENOMIC DNA]</scope>
    <source>
        <strain evidence="4 5">R19027</strain>
        <tissue evidence="4">Mycelium</tissue>
    </source>
</reference>
<dbReference type="AlphaFoldDB" id="A0A8S8ZN80"/>
<feature type="compositionally biased region" description="Pro residues" evidence="2">
    <location>
        <begin position="228"/>
        <end position="253"/>
    </location>
</feature>
<feature type="compositionally biased region" description="Basic and acidic residues" evidence="2">
    <location>
        <begin position="277"/>
        <end position="380"/>
    </location>
</feature>
<evidence type="ECO:0000313" key="5">
    <source>
        <dbReference type="Proteomes" id="UP000433876"/>
    </source>
</evidence>
<feature type="compositionally biased region" description="Basic and acidic residues" evidence="2">
    <location>
        <begin position="533"/>
        <end position="552"/>
    </location>
</feature>
<dbReference type="PRINTS" id="PR01217">
    <property type="entry name" value="PRICHEXTENSN"/>
</dbReference>
<feature type="compositionally biased region" description="Basic and acidic residues" evidence="2">
    <location>
        <begin position="578"/>
        <end position="596"/>
    </location>
</feature>
<dbReference type="InterPro" id="IPR036875">
    <property type="entry name" value="Znf_CCHC_sf"/>
</dbReference>
<feature type="domain" description="CCHC-type" evidence="3">
    <location>
        <begin position="22"/>
        <end position="37"/>
    </location>
</feature>
<sequence>MSSTVAVNSAPGQSSSQQEPICYNCGTRGHWVIACPEPTRDVPVGLLRWQSQHQEQQGHSSDRNSSSHDKKGPVVTRYPLPPSQGPTITRYGPPQPPAYPPGAPPPPPPPPSIQAYPPASFPPPPPPTYSGSYPPPPPTVYGQFPPAATPPPSQYAPQPPYGQPQYHPPYPPSNYYPNGVPPPPPGAYPPQPYSQPGPPLPVPPPVPPPYPTSYGVPPQPEYHYSPGQNPPYPPPTGWAPPPFAPPHLPPPPQSNSGVNKHRGKRQNQGPKHSNAPGDRHDRHNRDEASDRVDRFERHERHDRPGRFDKRDRDDGYEKGERFDRNDRFERNDRNQRPERHERPARFERSERNDRNDKRRNVNDSEDRPAPGRQERRKEPRTAQPERIPKGPDSKKAVPEPKEDVGNGEWDPASEKDLLRIFLQTDSKPADPVGIPLPATYTDDPTIPPAYNSKCLKSLYFNDQNEKEFAFSIRETSAWSALKLDPVFKFYPGMIRKRIGDHEYTTHIVSAPPHPEAKLKLPPKFTISQNQGKETPEIDRYRPRLNQHRDFSPRHPAPRDLPPSAVDRGHRGYQQPSKRPLDDSYDRRDRDPRDAKRPRQSLPPRDTPDRGHGRDTCPPPPPPRRPSPSPRYNLSADPWSPQAGETKAPSTDHRYNRDSYYDNRSSSPREDRDNERGRERPSQYADMRHDSGYHSSRSRSQERKPRTSSYRDDYRDRDRDRDNRPLSGPYQQRKRTRSRSRSRSPASSYLSPARSTAKRSRSFSRGRSLTRSHSRSRSRSDRSESPLTALDKELLGLTDEPNEPVRTKVAPRKVAPRVKVAAAFGRRW</sequence>
<feature type="compositionally biased region" description="Basic residues" evidence="2">
    <location>
        <begin position="755"/>
        <end position="776"/>
    </location>
</feature>
<dbReference type="Proteomes" id="UP000433876">
    <property type="component" value="Unassembled WGS sequence"/>
</dbReference>
<keyword evidence="1" id="KW-0862">Zinc</keyword>
<dbReference type="PROSITE" id="PS50158">
    <property type="entry name" value="ZF_CCHC"/>
    <property type="match status" value="1"/>
</dbReference>
<protein>
    <recommendedName>
        <fullName evidence="3">CCHC-type domain-containing protein</fullName>
    </recommendedName>
</protein>
<keyword evidence="1" id="KW-0863">Zinc-finger</keyword>
<gene>
    <name evidence="4" type="ORF">SMACR_04677</name>
</gene>
<feature type="compositionally biased region" description="Low complexity" evidence="2">
    <location>
        <begin position="742"/>
        <end position="754"/>
    </location>
</feature>
<feature type="compositionally biased region" description="Low complexity" evidence="2">
    <location>
        <begin position="50"/>
        <end position="59"/>
    </location>
</feature>
<feature type="compositionally biased region" description="Basic residues" evidence="2">
    <location>
        <begin position="731"/>
        <end position="741"/>
    </location>
</feature>
<feature type="compositionally biased region" description="Basic and acidic residues" evidence="2">
    <location>
        <begin position="777"/>
        <end position="793"/>
    </location>
</feature>
<keyword evidence="1" id="KW-0479">Metal-binding</keyword>
<feature type="compositionally biased region" description="Pro residues" evidence="2">
    <location>
        <begin position="147"/>
        <end position="211"/>
    </location>
</feature>
<feature type="compositionally biased region" description="Basic and acidic residues" evidence="2">
    <location>
        <begin position="649"/>
        <end position="691"/>
    </location>
</feature>
<dbReference type="Pfam" id="PF00098">
    <property type="entry name" value="zf-CCHC"/>
    <property type="match status" value="1"/>
</dbReference>
<feature type="compositionally biased region" description="Polar residues" evidence="2">
    <location>
        <begin position="1"/>
        <end position="19"/>
    </location>
</feature>
<accession>A0A8S8ZN80</accession>
<comment type="caution">
    <text evidence="4">The sequence shown here is derived from an EMBL/GenBank/DDBJ whole genome shotgun (WGS) entry which is preliminary data.</text>
</comment>
<feature type="compositionally biased region" description="Pro residues" evidence="2">
    <location>
        <begin position="119"/>
        <end position="139"/>
    </location>
</feature>
<evidence type="ECO:0000259" key="3">
    <source>
        <dbReference type="PROSITE" id="PS50158"/>
    </source>
</evidence>
<dbReference type="SUPFAM" id="SSF57756">
    <property type="entry name" value="Retrovirus zinc finger-like domains"/>
    <property type="match status" value="1"/>
</dbReference>
<dbReference type="GO" id="GO:0008270">
    <property type="term" value="F:zinc ion binding"/>
    <property type="evidence" value="ECO:0007669"/>
    <property type="project" value="UniProtKB-KW"/>
</dbReference>
<feature type="region of interest" description="Disordered" evidence="2">
    <location>
        <begin position="1"/>
        <end position="22"/>
    </location>
</feature>
<feature type="compositionally biased region" description="Pro residues" evidence="2">
    <location>
        <begin position="616"/>
        <end position="628"/>
    </location>
</feature>
<dbReference type="Gene3D" id="4.10.60.10">
    <property type="entry name" value="Zinc finger, CCHC-type"/>
    <property type="match status" value="1"/>
</dbReference>
<name>A0A8S8ZN80_SORMA</name>
<feature type="compositionally biased region" description="Basic and acidic residues" evidence="2">
    <location>
        <begin position="60"/>
        <end position="72"/>
    </location>
</feature>
<feature type="compositionally biased region" description="Basic and acidic residues" evidence="2">
    <location>
        <begin position="605"/>
        <end position="614"/>
    </location>
</feature>
<dbReference type="SMART" id="SM00343">
    <property type="entry name" value="ZnF_C2HC"/>
    <property type="match status" value="1"/>
</dbReference>
<proteinExistence type="predicted"/>
<evidence type="ECO:0000256" key="2">
    <source>
        <dbReference type="SAM" id="MobiDB-lite"/>
    </source>
</evidence>
<evidence type="ECO:0000313" key="4">
    <source>
        <dbReference type="EMBL" id="KAA8632257.1"/>
    </source>
</evidence>